<feature type="transmembrane region" description="Helical" evidence="1">
    <location>
        <begin position="486"/>
        <end position="511"/>
    </location>
</feature>
<dbReference type="Proteomes" id="UP000247409">
    <property type="component" value="Unassembled WGS sequence"/>
</dbReference>
<feature type="signal peptide" evidence="2">
    <location>
        <begin position="1"/>
        <end position="32"/>
    </location>
</feature>
<keyword evidence="1" id="KW-1133">Transmembrane helix</keyword>
<evidence type="ECO:0000313" key="4">
    <source>
        <dbReference type="Proteomes" id="UP000247409"/>
    </source>
</evidence>
<sequence length="535" mass="60487">MNGRKEKRPSGLRVSRVLIITMALAFFSNAKSDPVDWLSGSCNSYVPRDCYNVSANCLPHLKISPSYDVCKNKSNICFIIMEDAGIVNWKSENFENANSHIGFHEPVRCKDFTKRDGTGPISGAAFDLFEMTSAGGEYCVPVGSSTCRHTDLIHFIEAYANEYQFAIGNPIIESPQQKCLHSESGTWLDGNMVIVGRTDDSVRAGFAFLLIYPFHSNTWIFLIVVVVLLMGLTIATFRNIHRHSKKAVYTSFLYLVGEYDRACDIEQERVNDKSSRISGNERLTKKYTFISSLLRFSWICFFAVFFMFFEAVVVNDLLDRQGQLKTQFDKKLKNIKHAEHEKYCIAKGSILSFVWEEKVNNSSAENRQGRFAGFTMGESTRDCFGKLNDKIGTDTGVVEYVVTHRLAAEYWIETLGLCGKYEIREVDSGIYKFNSGWLYNSAVDLEKRRKFDREIVALRVNGEISRMMERVASACVVQEPPEKLRFGIIGILLAIAVGLPLLCALIVMICWQQLWSRARIIATAKNISGKISLKA</sequence>
<evidence type="ECO:0000313" key="3">
    <source>
        <dbReference type="EMBL" id="PXF40381.1"/>
    </source>
</evidence>
<comment type="caution">
    <text evidence="3">The sequence shown here is derived from an EMBL/GenBank/DDBJ whole genome shotgun (WGS) entry which is preliminary data.</text>
</comment>
<reference evidence="3 4" key="1">
    <citation type="journal article" date="2018" name="Mol. Biol. Evol.">
        <title>Analysis of the draft genome of the red seaweed Gracilariopsis chorda provides insights into genome size evolution in Rhodophyta.</title>
        <authorList>
            <person name="Lee J."/>
            <person name="Yang E.C."/>
            <person name="Graf L."/>
            <person name="Yang J.H."/>
            <person name="Qiu H."/>
            <person name="Zel Zion U."/>
            <person name="Chan C.X."/>
            <person name="Stephens T.G."/>
            <person name="Weber A.P.M."/>
            <person name="Boo G.H."/>
            <person name="Boo S.M."/>
            <person name="Kim K.M."/>
            <person name="Shin Y."/>
            <person name="Jung M."/>
            <person name="Lee S.J."/>
            <person name="Yim H.S."/>
            <person name="Lee J.H."/>
            <person name="Bhattacharya D."/>
            <person name="Yoon H.S."/>
        </authorList>
    </citation>
    <scope>NUCLEOTIDE SEQUENCE [LARGE SCALE GENOMIC DNA]</scope>
    <source>
        <strain evidence="3 4">SKKU-2015</strain>
        <tissue evidence="3">Whole body</tissue>
    </source>
</reference>
<evidence type="ECO:0000256" key="1">
    <source>
        <dbReference type="SAM" id="Phobius"/>
    </source>
</evidence>
<feature type="transmembrane region" description="Helical" evidence="1">
    <location>
        <begin position="292"/>
        <end position="314"/>
    </location>
</feature>
<gene>
    <name evidence="3" type="ORF">BWQ96_09912</name>
</gene>
<evidence type="ECO:0000256" key="2">
    <source>
        <dbReference type="SAM" id="SignalP"/>
    </source>
</evidence>
<protein>
    <submittedName>
        <fullName evidence="3">Uncharacterized protein</fullName>
    </submittedName>
</protein>
<feature type="chain" id="PRO_5016133969" evidence="2">
    <location>
        <begin position="33"/>
        <end position="535"/>
    </location>
</feature>
<keyword evidence="4" id="KW-1185">Reference proteome</keyword>
<keyword evidence="1" id="KW-0472">Membrane</keyword>
<accession>A0A2V3IEA0</accession>
<feature type="transmembrane region" description="Helical" evidence="1">
    <location>
        <begin position="219"/>
        <end position="237"/>
    </location>
</feature>
<proteinExistence type="predicted"/>
<name>A0A2V3IEA0_9FLOR</name>
<dbReference type="AlphaFoldDB" id="A0A2V3IEA0"/>
<keyword evidence="1" id="KW-0812">Transmembrane</keyword>
<organism evidence="3 4">
    <name type="scientific">Gracilariopsis chorda</name>
    <dbReference type="NCBI Taxonomy" id="448386"/>
    <lineage>
        <taxon>Eukaryota</taxon>
        <taxon>Rhodophyta</taxon>
        <taxon>Florideophyceae</taxon>
        <taxon>Rhodymeniophycidae</taxon>
        <taxon>Gracilariales</taxon>
        <taxon>Gracilariaceae</taxon>
        <taxon>Gracilariopsis</taxon>
    </lineage>
</organism>
<dbReference type="EMBL" id="NBIV01000303">
    <property type="protein sequence ID" value="PXF40381.1"/>
    <property type="molecule type" value="Genomic_DNA"/>
</dbReference>
<keyword evidence="2" id="KW-0732">Signal</keyword>